<dbReference type="AlphaFoldDB" id="A0AAD4QZZ4"/>
<dbReference type="Proteomes" id="UP001201812">
    <property type="component" value="Unassembled WGS sequence"/>
</dbReference>
<proteinExistence type="predicted"/>
<keyword evidence="2" id="KW-1185">Reference proteome</keyword>
<protein>
    <submittedName>
        <fullName evidence="1">Uncharacterized protein</fullName>
    </submittedName>
</protein>
<accession>A0AAD4QZZ4</accession>
<evidence type="ECO:0000313" key="1">
    <source>
        <dbReference type="EMBL" id="KAI1701045.1"/>
    </source>
</evidence>
<dbReference type="EMBL" id="JAKKPZ010000128">
    <property type="protein sequence ID" value="KAI1701045.1"/>
    <property type="molecule type" value="Genomic_DNA"/>
</dbReference>
<name>A0AAD4QZZ4_9BILA</name>
<evidence type="ECO:0000313" key="2">
    <source>
        <dbReference type="Proteomes" id="UP001201812"/>
    </source>
</evidence>
<comment type="caution">
    <text evidence="1">The sequence shown here is derived from an EMBL/GenBank/DDBJ whole genome shotgun (WGS) entry which is preliminary data.</text>
</comment>
<sequence>MKPLGIQALRDARKNLGLRQPRIATPSVFDFSGQLGCGFLETNIRNHSLFAFRSAFKLDKQLPFGSGLHLITVQRVLTAQGTSRNTLAASVFDFSGQLGCGFLETNIRNHSLFAFRSAFKLDKQLPFGSGLHLITVQRVLTAQGTSRNTLAASVLSLIQASALKRG</sequence>
<reference evidence="1" key="1">
    <citation type="submission" date="2022-01" db="EMBL/GenBank/DDBJ databases">
        <title>Genome Sequence Resource for Two Populations of Ditylenchus destructor, the Migratory Endoparasitic Phytonematode.</title>
        <authorList>
            <person name="Zhang H."/>
            <person name="Lin R."/>
            <person name="Xie B."/>
        </authorList>
    </citation>
    <scope>NUCLEOTIDE SEQUENCE</scope>
    <source>
        <strain evidence="1">BazhouSP</strain>
    </source>
</reference>
<organism evidence="1 2">
    <name type="scientific">Ditylenchus destructor</name>
    <dbReference type="NCBI Taxonomy" id="166010"/>
    <lineage>
        <taxon>Eukaryota</taxon>
        <taxon>Metazoa</taxon>
        <taxon>Ecdysozoa</taxon>
        <taxon>Nematoda</taxon>
        <taxon>Chromadorea</taxon>
        <taxon>Rhabditida</taxon>
        <taxon>Tylenchina</taxon>
        <taxon>Tylenchomorpha</taxon>
        <taxon>Sphaerularioidea</taxon>
        <taxon>Anguinidae</taxon>
        <taxon>Anguininae</taxon>
        <taxon>Ditylenchus</taxon>
    </lineage>
</organism>
<gene>
    <name evidence="1" type="ORF">DdX_16349</name>
</gene>